<dbReference type="EMBL" id="QSUL01000013">
    <property type="protein sequence ID" value="RGN32676.1"/>
    <property type="molecule type" value="Genomic_DNA"/>
</dbReference>
<evidence type="ECO:0000256" key="3">
    <source>
        <dbReference type="ARBA" id="ARBA00022475"/>
    </source>
</evidence>
<evidence type="ECO:0000259" key="8">
    <source>
        <dbReference type="Pfam" id="PF01757"/>
    </source>
</evidence>
<organism evidence="9 10">
    <name type="scientific">Bacteroides oleiciplenus</name>
    <dbReference type="NCBI Taxonomy" id="626931"/>
    <lineage>
        <taxon>Bacteria</taxon>
        <taxon>Pseudomonadati</taxon>
        <taxon>Bacteroidota</taxon>
        <taxon>Bacteroidia</taxon>
        <taxon>Bacteroidales</taxon>
        <taxon>Bacteroidaceae</taxon>
        <taxon>Bacteroides</taxon>
    </lineage>
</organism>
<feature type="transmembrane region" description="Helical" evidence="7">
    <location>
        <begin position="305"/>
        <end position="323"/>
    </location>
</feature>
<proteinExistence type="inferred from homology"/>
<comment type="similarity">
    <text evidence="2">Belongs to the acyltransferase 3 family.</text>
</comment>
<comment type="subcellular location">
    <subcellularLocation>
        <location evidence="1">Cell membrane</location>
        <topology evidence="1">Multi-pass membrane protein</topology>
    </subcellularLocation>
</comment>
<dbReference type="Proteomes" id="UP000260983">
    <property type="component" value="Unassembled WGS sequence"/>
</dbReference>
<sequence length="374" mass="42948">MTNEDLQSKTISFLRFPLIVGVVLIHSRFNSMIINGVDLMAEGSFPIYTIVSRLFSDIFPRIAVPLFFFISGFLFFYKVTCFTRQTYFQKLKKRARTILVPYLFWNLLVILLFFLSQTFLPGLISGKSKLICDYDVSDWLWAFWNINKNIIVSPIDANSGTDPICFQLWFIRDLMVVILFSPLVYWGVKKLCQYVVLILGILWLLGSSFSVVGFSITAFFFFFVGAYLSIHGKNFVVVMKPFLLASTILYFIIAVVELCFRGETWCIYIHDIGILIGIVLVITLSSHFLENGKWHTNSFLSDSSFFIYAYHAMPLVFVFKFIFKQVQPHTDGMVLALYVLCPAITILIGLFLYYLLKRYLPTFTSIITGGRAGS</sequence>
<keyword evidence="4 7" id="KW-0812">Transmembrane</keyword>
<comment type="caution">
    <text evidence="9">The sequence shown here is derived from an EMBL/GenBank/DDBJ whole genome shotgun (WGS) entry which is preliminary data.</text>
</comment>
<evidence type="ECO:0000256" key="4">
    <source>
        <dbReference type="ARBA" id="ARBA00022692"/>
    </source>
</evidence>
<evidence type="ECO:0000256" key="7">
    <source>
        <dbReference type="SAM" id="Phobius"/>
    </source>
</evidence>
<keyword evidence="3" id="KW-1003">Cell membrane</keyword>
<feature type="transmembrane region" description="Helical" evidence="7">
    <location>
        <begin position="267"/>
        <end position="285"/>
    </location>
</feature>
<evidence type="ECO:0000256" key="1">
    <source>
        <dbReference type="ARBA" id="ARBA00004651"/>
    </source>
</evidence>
<dbReference type="PANTHER" id="PTHR40074:SF2">
    <property type="entry name" value="O-ACETYLTRANSFERASE WECH"/>
    <property type="match status" value="1"/>
</dbReference>
<feature type="domain" description="Acyltransferase 3" evidence="8">
    <location>
        <begin position="11"/>
        <end position="352"/>
    </location>
</feature>
<dbReference type="GO" id="GO:0009246">
    <property type="term" value="P:enterobacterial common antigen biosynthetic process"/>
    <property type="evidence" value="ECO:0007669"/>
    <property type="project" value="TreeGrafter"/>
</dbReference>
<dbReference type="PANTHER" id="PTHR40074">
    <property type="entry name" value="O-ACETYLTRANSFERASE WECH"/>
    <property type="match status" value="1"/>
</dbReference>
<protein>
    <recommendedName>
        <fullName evidence="8">Acyltransferase 3 domain-containing protein</fullName>
    </recommendedName>
</protein>
<dbReference type="GO" id="GO:0005886">
    <property type="term" value="C:plasma membrane"/>
    <property type="evidence" value="ECO:0007669"/>
    <property type="project" value="UniProtKB-SubCell"/>
</dbReference>
<evidence type="ECO:0000256" key="2">
    <source>
        <dbReference type="ARBA" id="ARBA00007400"/>
    </source>
</evidence>
<keyword evidence="5 7" id="KW-1133">Transmembrane helix</keyword>
<feature type="transmembrane region" description="Helical" evidence="7">
    <location>
        <begin position="335"/>
        <end position="356"/>
    </location>
</feature>
<feature type="transmembrane region" description="Helical" evidence="7">
    <location>
        <begin position="12"/>
        <end position="29"/>
    </location>
</feature>
<dbReference type="Pfam" id="PF01757">
    <property type="entry name" value="Acyl_transf_3"/>
    <property type="match status" value="1"/>
</dbReference>
<feature type="transmembrane region" description="Helical" evidence="7">
    <location>
        <begin position="98"/>
        <end position="120"/>
    </location>
</feature>
<evidence type="ECO:0000313" key="9">
    <source>
        <dbReference type="EMBL" id="RGN32676.1"/>
    </source>
</evidence>
<feature type="transmembrane region" description="Helical" evidence="7">
    <location>
        <begin position="169"/>
        <end position="188"/>
    </location>
</feature>
<dbReference type="InterPro" id="IPR002656">
    <property type="entry name" value="Acyl_transf_3_dom"/>
</dbReference>
<dbReference type="AlphaFoldDB" id="A0A3E5B541"/>
<evidence type="ECO:0000256" key="5">
    <source>
        <dbReference type="ARBA" id="ARBA00022989"/>
    </source>
</evidence>
<gene>
    <name evidence="9" type="ORF">DXB65_18105</name>
</gene>
<reference evidence="9 10" key="1">
    <citation type="submission" date="2018-08" db="EMBL/GenBank/DDBJ databases">
        <title>A genome reference for cultivated species of the human gut microbiota.</title>
        <authorList>
            <person name="Zou Y."/>
            <person name="Xue W."/>
            <person name="Luo G."/>
        </authorList>
    </citation>
    <scope>NUCLEOTIDE SEQUENCE [LARGE SCALE GENOMIC DNA]</scope>
    <source>
        <strain evidence="9 10">OM05-15BH</strain>
    </source>
</reference>
<evidence type="ECO:0000256" key="6">
    <source>
        <dbReference type="ARBA" id="ARBA00023136"/>
    </source>
</evidence>
<feature type="transmembrane region" description="Helical" evidence="7">
    <location>
        <begin position="195"/>
        <end position="222"/>
    </location>
</feature>
<evidence type="ECO:0000313" key="10">
    <source>
        <dbReference type="Proteomes" id="UP000260983"/>
    </source>
</evidence>
<feature type="transmembrane region" description="Helical" evidence="7">
    <location>
        <begin position="242"/>
        <end position="260"/>
    </location>
</feature>
<dbReference type="GO" id="GO:0016413">
    <property type="term" value="F:O-acetyltransferase activity"/>
    <property type="evidence" value="ECO:0007669"/>
    <property type="project" value="TreeGrafter"/>
</dbReference>
<dbReference type="RefSeq" id="WP_117725089.1">
    <property type="nucleotide sequence ID" value="NZ_QSUL01000013.1"/>
</dbReference>
<feature type="transmembrane region" description="Helical" evidence="7">
    <location>
        <begin position="58"/>
        <end position="77"/>
    </location>
</feature>
<accession>A0A3E5B541</accession>
<name>A0A3E5B541_9BACE</name>
<keyword evidence="6 7" id="KW-0472">Membrane</keyword>